<evidence type="ECO:0000313" key="3">
    <source>
        <dbReference type="Proteomes" id="UP001501138"/>
    </source>
</evidence>
<accession>A0ABN2J4J8</accession>
<evidence type="ECO:0000313" key="2">
    <source>
        <dbReference type="EMBL" id="GAA1717835.1"/>
    </source>
</evidence>
<dbReference type="EMBL" id="BAAAPM010000003">
    <property type="protein sequence ID" value="GAA1717835.1"/>
    <property type="molecule type" value="Genomic_DNA"/>
</dbReference>
<dbReference type="Proteomes" id="UP001501138">
    <property type="component" value="Unassembled WGS sequence"/>
</dbReference>
<proteinExistence type="predicted"/>
<feature type="region of interest" description="Disordered" evidence="1">
    <location>
        <begin position="35"/>
        <end position="56"/>
    </location>
</feature>
<keyword evidence="3" id="KW-1185">Reference proteome</keyword>
<evidence type="ECO:0000256" key="1">
    <source>
        <dbReference type="SAM" id="MobiDB-lite"/>
    </source>
</evidence>
<gene>
    <name evidence="2" type="ORF">GCM10009809_12200</name>
</gene>
<comment type="caution">
    <text evidence="2">The sequence shown here is derived from an EMBL/GenBank/DDBJ whole genome shotgun (WGS) entry which is preliminary data.</text>
</comment>
<protein>
    <submittedName>
        <fullName evidence="2">Uncharacterized protein</fullName>
    </submittedName>
</protein>
<name>A0ABN2J4J8_9MICO</name>
<organism evidence="2 3">
    <name type="scientific">Isoptericola hypogeus</name>
    <dbReference type="NCBI Taxonomy" id="300179"/>
    <lineage>
        <taxon>Bacteria</taxon>
        <taxon>Bacillati</taxon>
        <taxon>Actinomycetota</taxon>
        <taxon>Actinomycetes</taxon>
        <taxon>Micrococcales</taxon>
        <taxon>Promicromonosporaceae</taxon>
        <taxon>Isoptericola</taxon>
    </lineage>
</organism>
<dbReference type="PROSITE" id="PS51257">
    <property type="entry name" value="PROKAR_LIPOPROTEIN"/>
    <property type="match status" value="1"/>
</dbReference>
<sequence length="56" mass="5942">MALTHRAPLARRVPALLMLVAVAGCAPLYGANFGYPSEVPVPDSADRPRDGYGFGR</sequence>
<reference evidence="2 3" key="1">
    <citation type="journal article" date="2019" name="Int. J. Syst. Evol. Microbiol.">
        <title>The Global Catalogue of Microorganisms (GCM) 10K type strain sequencing project: providing services to taxonomists for standard genome sequencing and annotation.</title>
        <authorList>
            <consortium name="The Broad Institute Genomics Platform"/>
            <consortium name="The Broad Institute Genome Sequencing Center for Infectious Disease"/>
            <person name="Wu L."/>
            <person name="Ma J."/>
        </authorList>
    </citation>
    <scope>NUCLEOTIDE SEQUENCE [LARGE SCALE GENOMIC DNA]</scope>
    <source>
        <strain evidence="2 3">JCM 15589</strain>
    </source>
</reference>